<feature type="domain" description="C2H2-type" evidence="1">
    <location>
        <begin position="45"/>
        <end position="70"/>
    </location>
</feature>
<gene>
    <name evidence="2" type="ORF">ONE63_011284</name>
</gene>
<keyword evidence="3" id="KW-1185">Reference proteome</keyword>
<dbReference type="InterPro" id="IPR013087">
    <property type="entry name" value="Znf_C2H2_type"/>
</dbReference>
<evidence type="ECO:0000313" key="3">
    <source>
        <dbReference type="Proteomes" id="UP001075354"/>
    </source>
</evidence>
<dbReference type="Proteomes" id="UP001075354">
    <property type="component" value="Unassembled WGS sequence"/>
</dbReference>
<feature type="domain" description="C2H2-type" evidence="1">
    <location>
        <begin position="120"/>
        <end position="147"/>
    </location>
</feature>
<comment type="caution">
    <text evidence="2">The sequence shown here is derived from an EMBL/GenBank/DDBJ whole genome shotgun (WGS) entry which is preliminary data.</text>
</comment>
<sequence>MLLIIGGVELNPGPFPCKVCPVVPQTIASSIRHQLLHSNSRYFEYFCPVESCMYNSTSFGALKYHVSMFHRKTRHQDPDATEQTLCPHFNDGQRCVFSTASLQELVQHLCEKHLKKGEHVACPIQDCGFPKNFTKATTLRVHLSQYHKDWRAEGCPKLPHIGIAAVPELSFEEEDFGAELEEDYTPEPAEHFDESLNSDALNDEQVYDSIAKFYLNLYAVDVLPATLIQGICDDLAFMSEIVQGRLNCMLSTELNKLGVSEHQVRLISHKMKLADPIYVLHHKSAPGPSLTSDYLRKKYFSTNFDYIPPVEVNLNEDDPASDDKYQYISPTETLTRQFEDPSVQEEIDTSFLRQPESSDVISDYTSESLFISEDHPPKEIHFLLIRILSMLC</sequence>
<evidence type="ECO:0000259" key="1">
    <source>
        <dbReference type="SMART" id="SM00355"/>
    </source>
</evidence>
<feature type="domain" description="C2H2-type" evidence="1">
    <location>
        <begin position="15"/>
        <end position="37"/>
    </location>
</feature>
<dbReference type="AlphaFoldDB" id="A0AAV7X081"/>
<protein>
    <recommendedName>
        <fullName evidence="1">C2H2-type domain-containing protein</fullName>
    </recommendedName>
</protein>
<proteinExistence type="predicted"/>
<dbReference type="SMART" id="SM00355">
    <property type="entry name" value="ZnF_C2H2"/>
    <property type="match status" value="3"/>
</dbReference>
<reference evidence="2" key="1">
    <citation type="submission" date="2022-12" db="EMBL/GenBank/DDBJ databases">
        <title>Chromosome-level genome assembly of the bean flower thrips Megalurothrips usitatus.</title>
        <authorList>
            <person name="Ma L."/>
            <person name="Liu Q."/>
            <person name="Li H."/>
            <person name="Cai W."/>
        </authorList>
    </citation>
    <scope>NUCLEOTIDE SEQUENCE</scope>
    <source>
        <strain evidence="2">Cailab_2022a</strain>
    </source>
</reference>
<dbReference type="EMBL" id="JAPTSV010000786">
    <property type="protein sequence ID" value="KAJ1519041.1"/>
    <property type="molecule type" value="Genomic_DNA"/>
</dbReference>
<evidence type="ECO:0000313" key="2">
    <source>
        <dbReference type="EMBL" id="KAJ1519041.1"/>
    </source>
</evidence>
<accession>A0AAV7X081</accession>
<name>A0AAV7X081_9NEOP</name>
<organism evidence="2 3">
    <name type="scientific">Megalurothrips usitatus</name>
    <name type="common">bean blossom thrips</name>
    <dbReference type="NCBI Taxonomy" id="439358"/>
    <lineage>
        <taxon>Eukaryota</taxon>
        <taxon>Metazoa</taxon>
        <taxon>Ecdysozoa</taxon>
        <taxon>Arthropoda</taxon>
        <taxon>Hexapoda</taxon>
        <taxon>Insecta</taxon>
        <taxon>Pterygota</taxon>
        <taxon>Neoptera</taxon>
        <taxon>Paraneoptera</taxon>
        <taxon>Thysanoptera</taxon>
        <taxon>Terebrantia</taxon>
        <taxon>Thripoidea</taxon>
        <taxon>Thripidae</taxon>
        <taxon>Megalurothrips</taxon>
    </lineage>
</organism>